<accession>A0AAD5MDK5</accession>
<dbReference type="AlphaFoldDB" id="A0AAD5MDK5"/>
<organism evidence="1 2">
    <name type="scientific">Parelaphostrongylus tenuis</name>
    <name type="common">Meningeal worm</name>
    <dbReference type="NCBI Taxonomy" id="148309"/>
    <lineage>
        <taxon>Eukaryota</taxon>
        <taxon>Metazoa</taxon>
        <taxon>Ecdysozoa</taxon>
        <taxon>Nematoda</taxon>
        <taxon>Chromadorea</taxon>
        <taxon>Rhabditida</taxon>
        <taxon>Rhabditina</taxon>
        <taxon>Rhabditomorpha</taxon>
        <taxon>Strongyloidea</taxon>
        <taxon>Metastrongylidae</taxon>
        <taxon>Parelaphostrongylus</taxon>
    </lineage>
</organism>
<proteinExistence type="predicted"/>
<protein>
    <submittedName>
        <fullName evidence="1">Uncharacterized protein</fullName>
    </submittedName>
</protein>
<comment type="caution">
    <text evidence="1">The sequence shown here is derived from an EMBL/GenBank/DDBJ whole genome shotgun (WGS) entry which is preliminary data.</text>
</comment>
<name>A0AAD5MDK5_PARTN</name>
<dbReference type="EMBL" id="JAHQIW010002001">
    <property type="protein sequence ID" value="KAJ1354243.1"/>
    <property type="molecule type" value="Genomic_DNA"/>
</dbReference>
<evidence type="ECO:0000313" key="1">
    <source>
        <dbReference type="EMBL" id="KAJ1354243.1"/>
    </source>
</evidence>
<gene>
    <name evidence="1" type="ORF">KIN20_011117</name>
</gene>
<keyword evidence="2" id="KW-1185">Reference proteome</keyword>
<sequence>MPRLIDGRSWGFFQNYVYWRRLIDKSAGRVVAKFATFVQLVQDIPQRKRPIDRQLPSCEWRLLRQLICPLFK</sequence>
<reference evidence="1" key="1">
    <citation type="submission" date="2021-06" db="EMBL/GenBank/DDBJ databases">
        <title>Parelaphostrongylus tenuis whole genome reference sequence.</title>
        <authorList>
            <person name="Garwood T.J."/>
            <person name="Larsen P.A."/>
            <person name="Fountain-Jones N.M."/>
            <person name="Garbe J.R."/>
            <person name="Macchietto M.G."/>
            <person name="Kania S.A."/>
            <person name="Gerhold R.W."/>
            <person name="Richards J.E."/>
            <person name="Wolf T.M."/>
        </authorList>
    </citation>
    <scope>NUCLEOTIDE SEQUENCE</scope>
    <source>
        <strain evidence="1">MNPRO001-30</strain>
        <tissue evidence="1">Meninges</tissue>
    </source>
</reference>
<dbReference type="Proteomes" id="UP001196413">
    <property type="component" value="Unassembled WGS sequence"/>
</dbReference>
<evidence type="ECO:0000313" key="2">
    <source>
        <dbReference type="Proteomes" id="UP001196413"/>
    </source>
</evidence>